<evidence type="ECO:0000313" key="2">
    <source>
        <dbReference type="Proteomes" id="UP001501747"/>
    </source>
</evidence>
<evidence type="ECO:0000313" key="1">
    <source>
        <dbReference type="EMBL" id="GAA3998177.1"/>
    </source>
</evidence>
<sequence>MGSYDHGNALAEVLTWLPNDGSTKLSLIDPWRDTLFNEQEAEVALKEIPDLLQRCSDPRHAAAVQDLEQLLRACSRTPGSYLWFMSD</sequence>
<accession>A0ABP7RIT4</accession>
<comment type="caution">
    <text evidence="1">The sequence shown here is derived from an EMBL/GenBank/DDBJ whole genome shotgun (WGS) entry which is preliminary data.</text>
</comment>
<dbReference type="Proteomes" id="UP001501747">
    <property type="component" value="Unassembled WGS sequence"/>
</dbReference>
<gene>
    <name evidence="1" type="ORF">GCM10022247_17920</name>
</gene>
<keyword evidence="2" id="KW-1185">Reference proteome</keyword>
<name>A0ABP7RIT4_9PSEU</name>
<protein>
    <submittedName>
        <fullName evidence="1">Uncharacterized protein</fullName>
    </submittedName>
</protein>
<proteinExistence type="predicted"/>
<dbReference type="EMBL" id="BAABAL010000005">
    <property type="protein sequence ID" value="GAA3998177.1"/>
    <property type="molecule type" value="Genomic_DNA"/>
</dbReference>
<organism evidence="1 2">
    <name type="scientific">Allokutzneria multivorans</name>
    <dbReference type="NCBI Taxonomy" id="1142134"/>
    <lineage>
        <taxon>Bacteria</taxon>
        <taxon>Bacillati</taxon>
        <taxon>Actinomycetota</taxon>
        <taxon>Actinomycetes</taxon>
        <taxon>Pseudonocardiales</taxon>
        <taxon>Pseudonocardiaceae</taxon>
        <taxon>Allokutzneria</taxon>
    </lineage>
</organism>
<reference evidence="2" key="1">
    <citation type="journal article" date="2019" name="Int. J. Syst. Evol. Microbiol.">
        <title>The Global Catalogue of Microorganisms (GCM) 10K type strain sequencing project: providing services to taxonomists for standard genome sequencing and annotation.</title>
        <authorList>
            <consortium name="The Broad Institute Genomics Platform"/>
            <consortium name="The Broad Institute Genome Sequencing Center for Infectious Disease"/>
            <person name="Wu L."/>
            <person name="Ma J."/>
        </authorList>
    </citation>
    <scope>NUCLEOTIDE SEQUENCE [LARGE SCALE GENOMIC DNA]</scope>
    <source>
        <strain evidence="2">JCM 17342</strain>
    </source>
</reference>